<proteinExistence type="predicted"/>
<dbReference type="EMBL" id="CP001857">
    <property type="protein sequence ID" value="ADB57608.1"/>
    <property type="molecule type" value="Genomic_DNA"/>
</dbReference>
<name>D2RH33_ARCPA</name>
<dbReference type="Proteomes" id="UP000001901">
    <property type="component" value="Chromosome"/>
</dbReference>
<accession>D2RH33</accession>
<dbReference type="PaxDb" id="572546-Arcpr_0542"/>
<dbReference type="AlphaFoldDB" id="D2RH33"/>
<keyword evidence="2" id="KW-1185">Reference proteome</keyword>
<dbReference type="KEGG" id="apo:Arcpr_0542"/>
<evidence type="ECO:0000313" key="1">
    <source>
        <dbReference type="EMBL" id="ADB57608.1"/>
    </source>
</evidence>
<evidence type="ECO:0000313" key="2">
    <source>
        <dbReference type="Proteomes" id="UP000001901"/>
    </source>
</evidence>
<reference evidence="1 2" key="1">
    <citation type="journal article" date="2010" name="Stand. Genomic Sci.">
        <title>Complete genome sequence of Archaeoglobus profundus type strain (AV18).</title>
        <authorList>
            <person name="von Jan M."/>
            <person name="Lapidus A."/>
            <person name="Del Rio T.G."/>
            <person name="Copeland A."/>
            <person name="Tice H."/>
            <person name="Cheng J.F."/>
            <person name="Lucas S."/>
            <person name="Chen F."/>
            <person name="Nolan M."/>
            <person name="Goodwin L."/>
            <person name="Han C."/>
            <person name="Pitluck S."/>
            <person name="Liolios K."/>
            <person name="Ivanova N."/>
            <person name="Mavromatis K."/>
            <person name="Ovchinnikova G."/>
            <person name="Chertkov O."/>
            <person name="Pati A."/>
            <person name="Chen A."/>
            <person name="Palaniappan K."/>
            <person name="Land M."/>
            <person name="Hauser L."/>
            <person name="Chang Y.J."/>
            <person name="Jeffries C.D."/>
            <person name="Saunders E."/>
            <person name="Brettin T."/>
            <person name="Detter J.C."/>
            <person name="Chain P."/>
            <person name="Eichinger K."/>
            <person name="Huber H."/>
            <person name="Spring S."/>
            <person name="Rohde M."/>
            <person name="Goker M."/>
            <person name="Wirth R."/>
            <person name="Woyke T."/>
            <person name="Bristow J."/>
            <person name="Eisen J.A."/>
            <person name="Markowitz V."/>
            <person name="Hugenholtz P."/>
            <person name="Kyrpides N.C."/>
            <person name="Klenk H.P."/>
        </authorList>
    </citation>
    <scope>NUCLEOTIDE SEQUENCE [LARGE SCALE GENOMIC DNA]</scope>
    <source>
        <strain evidence="2">DSM 5631 / JCM 9629 / NBRC 100127 / Av18</strain>
    </source>
</reference>
<dbReference type="STRING" id="572546.Arcpr_0542"/>
<protein>
    <submittedName>
        <fullName evidence="1">Uncharacterized protein</fullName>
    </submittedName>
</protein>
<organism evidence="1 2">
    <name type="scientific">Archaeoglobus profundus (strain DSM 5631 / JCM 9629 / NBRC 100127 / Av18)</name>
    <dbReference type="NCBI Taxonomy" id="572546"/>
    <lineage>
        <taxon>Archaea</taxon>
        <taxon>Methanobacteriati</taxon>
        <taxon>Methanobacteriota</taxon>
        <taxon>Archaeoglobi</taxon>
        <taxon>Archaeoglobales</taxon>
        <taxon>Archaeoglobaceae</taxon>
        <taxon>Archaeoglobus</taxon>
    </lineage>
</organism>
<gene>
    <name evidence="1" type="ordered locus">Arcpr_0542</name>
</gene>
<dbReference type="HOGENOM" id="CLU_3338246_0_0_2"/>
<sequence length="37" mass="4322">MVMFLDSIVKEKNLKMRDWVVLSNDCKGRLVCHSVAR</sequence>